<dbReference type="Pfam" id="PF02882">
    <property type="entry name" value="THF_DHG_CYH_C"/>
    <property type="match status" value="1"/>
</dbReference>
<dbReference type="PANTHER" id="PTHR48099:SF27">
    <property type="entry name" value="BIFUNCTIONAL PROTEIN FOLD 2"/>
    <property type="match status" value="1"/>
</dbReference>
<dbReference type="InterPro" id="IPR036291">
    <property type="entry name" value="NAD(P)-bd_dom_sf"/>
</dbReference>
<comment type="similarity">
    <text evidence="11">Belongs to the tetrahydrofolate dehydrogenase/cyclohydrolase family.</text>
</comment>
<keyword evidence="7" id="KW-0511">Multifunctional enzyme</keyword>
<dbReference type="SUPFAM" id="SSF51735">
    <property type="entry name" value="NAD(P)-binding Rossmann-fold domains"/>
    <property type="match status" value="1"/>
</dbReference>
<organism evidence="14">
    <name type="scientific">Tetraselmis sp. GSL018</name>
    <dbReference type="NCBI Taxonomy" id="582737"/>
    <lineage>
        <taxon>Eukaryota</taxon>
        <taxon>Viridiplantae</taxon>
        <taxon>Chlorophyta</taxon>
        <taxon>core chlorophytes</taxon>
        <taxon>Chlorodendrophyceae</taxon>
        <taxon>Chlorodendrales</taxon>
        <taxon>Chlorodendraceae</taxon>
        <taxon>Tetraselmis</taxon>
    </lineage>
</organism>
<evidence type="ECO:0000256" key="10">
    <source>
        <dbReference type="ARBA" id="ARBA00058319"/>
    </source>
</evidence>
<evidence type="ECO:0000256" key="3">
    <source>
        <dbReference type="ARBA" id="ARBA00022563"/>
    </source>
</evidence>
<dbReference type="InterPro" id="IPR020631">
    <property type="entry name" value="THF_DH/CycHdrlase_NAD-bd_dom"/>
</dbReference>
<comment type="pathway">
    <text evidence="1">One-carbon metabolism; tetrahydrofolate interconversion.</text>
</comment>
<evidence type="ECO:0000313" key="14">
    <source>
        <dbReference type="EMBL" id="JAC65966.1"/>
    </source>
</evidence>
<feature type="domain" description="Tetrahydrofolate dehydrogenase/cyclohydrolase NAD(P)-binding" evidence="13">
    <location>
        <begin position="157"/>
        <end position="304"/>
    </location>
</feature>
<evidence type="ECO:0000256" key="8">
    <source>
        <dbReference type="ARBA" id="ARBA00036357"/>
    </source>
</evidence>
<evidence type="ECO:0000256" key="4">
    <source>
        <dbReference type="ARBA" id="ARBA00022801"/>
    </source>
</evidence>
<keyword evidence="6" id="KW-0560">Oxidoreductase</keyword>
<dbReference type="Gene3D" id="3.40.50.720">
    <property type="entry name" value="NAD(P)-binding Rossmann-like Domain"/>
    <property type="match status" value="1"/>
</dbReference>
<dbReference type="InterPro" id="IPR020630">
    <property type="entry name" value="THF_DH/CycHdrlase_cat_dom"/>
</dbReference>
<dbReference type="Gene3D" id="3.40.50.10860">
    <property type="entry name" value="Leucine Dehydrogenase, chain A, domain 1"/>
    <property type="match status" value="1"/>
</dbReference>
<evidence type="ECO:0000256" key="11">
    <source>
        <dbReference type="ARBA" id="ARBA00061364"/>
    </source>
</evidence>
<feature type="domain" description="Tetrahydrofolate dehydrogenase/cyclohydrolase catalytic" evidence="12">
    <location>
        <begin position="21"/>
        <end position="136"/>
    </location>
</feature>
<gene>
    <name evidence="14" type="primary">FOLD</name>
    <name evidence="14" type="ORF">TSPGSL018_14793</name>
</gene>
<comment type="catalytic activity">
    <reaction evidence="9">
        <text>(6R)-5,10-methylene-5,6,7,8-tetrahydrofolate + NADP(+) = (6R)-5,10-methenyltetrahydrofolate + NADPH</text>
        <dbReference type="Rhea" id="RHEA:22812"/>
        <dbReference type="ChEBI" id="CHEBI:15636"/>
        <dbReference type="ChEBI" id="CHEBI:57455"/>
        <dbReference type="ChEBI" id="CHEBI:57783"/>
        <dbReference type="ChEBI" id="CHEBI:58349"/>
        <dbReference type="EC" id="1.5.1.5"/>
    </reaction>
</comment>
<sequence length="307" mass="32582">MAAAQTTSESLEGAFVDGNVISGKNVAAAVRSEIKQAVERMKEVHGKVPGLAVVIVGERKDSQTYVRMKKKACEEVGIASFGSDLPEDITQEQLIAVVDKYNADPDVHGILVQLPLPSHIDEEAVLSAISIEKDVDGFHPLNIGKLCMKGREPLFVPCTPMGCMVLLERCGVEIKGKRAVVVGRSNIVGLPAAMLLNERDATVTIVHSRTQGMEDIVRQADIVVAAAGQPGMIKREWVKPGAALIDVGTNPVDDPTKKAGYRLVGDCDFEGCRQVAGLITPVPGGVGPMTITMLLKNTLDGAARALA</sequence>
<dbReference type="Pfam" id="PF00763">
    <property type="entry name" value="THF_DHG_CYH"/>
    <property type="match status" value="1"/>
</dbReference>
<dbReference type="PANTHER" id="PTHR48099">
    <property type="entry name" value="C-1-TETRAHYDROFOLATE SYNTHASE, CYTOPLASMIC-RELATED"/>
    <property type="match status" value="1"/>
</dbReference>
<keyword evidence="4 14" id="KW-0378">Hydrolase</keyword>
<reference evidence="14" key="1">
    <citation type="submission" date="2014-05" db="EMBL/GenBank/DDBJ databases">
        <title>The transcriptome of the halophilic microalga Tetraselmis sp. GSL018 isolated from the Great Salt Lake, Utah.</title>
        <authorList>
            <person name="Jinkerson R.E."/>
            <person name="D'Adamo S."/>
            <person name="Posewitz M.C."/>
        </authorList>
    </citation>
    <scope>NUCLEOTIDE SEQUENCE</scope>
    <source>
        <strain evidence="14">GSL018</strain>
    </source>
</reference>
<evidence type="ECO:0000259" key="12">
    <source>
        <dbReference type="Pfam" id="PF00763"/>
    </source>
</evidence>
<keyword evidence="5" id="KW-0521">NADP</keyword>
<dbReference type="HAMAP" id="MF_01576">
    <property type="entry name" value="THF_DHG_CYH"/>
    <property type="match status" value="1"/>
</dbReference>
<evidence type="ECO:0000256" key="7">
    <source>
        <dbReference type="ARBA" id="ARBA00023268"/>
    </source>
</evidence>
<dbReference type="NCBIfam" id="NF010783">
    <property type="entry name" value="PRK14186.1"/>
    <property type="match status" value="1"/>
</dbReference>
<dbReference type="PRINTS" id="PR00085">
    <property type="entry name" value="THFDHDRGNASE"/>
</dbReference>
<comment type="catalytic activity">
    <reaction evidence="8">
        <text>(6R)-5,10-methenyltetrahydrofolate + H2O = (6R)-10-formyltetrahydrofolate + H(+)</text>
        <dbReference type="Rhea" id="RHEA:23700"/>
        <dbReference type="ChEBI" id="CHEBI:15377"/>
        <dbReference type="ChEBI" id="CHEBI:15378"/>
        <dbReference type="ChEBI" id="CHEBI:57455"/>
        <dbReference type="ChEBI" id="CHEBI:195366"/>
        <dbReference type="EC" id="3.5.4.9"/>
    </reaction>
</comment>
<dbReference type="InterPro" id="IPR020867">
    <property type="entry name" value="THF_DH/CycHdrlase_CS"/>
</dbReference>
<dbReference type="PROSITE" id="PS00767">
    <property type="entry name" value="THF_DHG_CYH_2"/>
    <property type="match status" value="1"/>
</dbReference>
<dbReference type="InterPro" id="IPR000672">
    <property type="entry name" value="THF_DH/CycHdrlase"/>
</dbReference>
<comment type="function">
    <text evidence="10">Catalyzes the oxidation of 5,10-methylenetetrahydrofolate to 5,10-methenyltetrahydrofolate and then the hydrolysis of 5,10-methenyltetrahydrofolate to 10-formyltetrahydrofolate.</text>
</comment>
<evidence type="ECO:0000256" key="2">
    <source>
        <dbReference type="ARBA" id="ARBA00011738"/>
    </source>
</evidence>
<protein>
    <submittedName>
        <fullName evidence="14">Methylenetetrahydrofolate dehydrogenase (NADP+) / methenyltetrahydrofolate cyclohydrolase</fullName>
    </submittedName>
</protein>
<dbReference type="GO" id="GO:0035999">
    <property type="term" value="P:tetrahydrofolate interconversion"/>
    <property type="evidence" value="ECO:0007669"/>
    <property type="project" value="TreeGrafter"/>
</dbReference>
<accession>A0A061R604</accession>
<comment type="subunit">
    <text evidence="2">Homodimer.</text>
</comment>
<dbReference type="GO" id="GO:0005829">
    <property type="term" value="C:cytosol"/>
    <property type="evidence" value="ECO:0007669"/>
    <property type="project" value="TreeGrafter"/>
</dbReference>
<proteinExistence type="inferred from homology"/>
<dbReference type="CDD" id="cd01080">
    <property type="entry name" value="NAD_bind_m-THF_DH_Cyclohyd"/>
    <property type="match status" value="1"/>
</dbReference>
<evidence type="ECO:0000256" key="5">
    <source>
        <dbReference type="ARBA" id="ARBA00022857"/>
    </source>
</evidence>
<dbReference type="FunFam" id="3.40.50.10860:FF:000001">
    <property type="entry name" value="Bifunctional protein FolD"/>
    <property type="match status" value="1"/>
</dbReference>
<evidence type="ECO:0000256" key="1">
    <source>
        <dbReference type="ARBA" id="ARBA00004777"/>
    </source>
</evidence>
<dbReference type="InterPro" id="IPR046346">
    <property type="entry name" value="Aminoacid_DH-like_N_sf"/>
</dbReference>
<dbReference type="AlphaFoldDB" id="A0A061R604"/>
<dbReference type="GO" id="GO:0004477">
    <property type="term" value="F:methenyltetrahydrofolate cyclohydrolase activity"/>
    <property type="evidence" value="ECO:0007669"/>
    <property type="project" value="UniProtKB-EC"/>
</dbReference>
<evidence type="ECO:0000256" key="6">
    <source>
        <dbReference type="ARBA" id="ARBA00023002"/>
    </source>
</evidence>
<dbReference type="FunFam" id="3.40.50.720:FF:000006">
    <property type="entry name" value="Bifunctional protein FolD"/>
    <property type="match status" value="1"/>
</dbReference>
<dbReference type="GO" id="GO:0004488">
    <property type="term" value="F:methylenetetrahydrofolate dehydrogenase (NADP+) activity"/>
    <property type="evidence" value="ECO:0007669"/>
    <property type="project" value="UniProtKB-EC"/>
</dbReference>
<keyword evidence="3" id="KW-0554">One-carbon metabolism</keyword>
<dbReference type="PROSITE" id="PS00766">
    <property type="entry name" value="THF_DHG_CYH_1"/>
    <property type="match status" value="1"/>
</dbReference>
<evidence type="ECO:0000259" key="13">
    <source>
        <dbReference type="Pfam" id="PF02882"/>
    </source>
</evidence>
<dbReference type="SUPFAM" id="SSF53223">
    <property type="entry name" value="Aminoacid dehydrogenase-like, N-terminal domain"/>
    <property type="match status" value="1"/>
</dbReference>
<evidence type="ECO:0000256" key="9">
    <source>
        <dbReference type="ARBA" id="ARBA00052194"/>
    </source>
</evidence>
<dbReference type="EMBL" id="GBEZ01020726">
    <property type="protein sequence ID" value="JAC65966.1"/>
    <property type="molecule type" value="Transcribed_RNA"/>
</dbReference>
<name>A0A061R604_9CHLO</name>